<keyword evidence="2" id="KW-1003">Cell membrane</keyword>
<dbReference type="RefSeq" id="WP_344524576.1">
    <property type="nucleotide sequence ID" value="NZ_BAAAPE010000002.1"/>
</dbReference>
<evidence type="ECO:0000313" key="9">
    <source>
        <dbReference type="EMBL" id="GAA2065504.1"/>
    </source>
</evidence>
<dbReference type="EMBL" id="BAAAPE010000002">
    <property type="protein sequence ID" value="GAA2065504.1"/>
    <property type="molecule type" value="Genomic_DNA"/>
</dbReference>
<gene>
    <name evidence="9" type="ORF">GCM10009801_10910</name>
</gene>
<sequence>MSAVRLLAARSARAHRRAWRAVFAALALTSVLLGAFALAVGSTALGHPRVERYAAAPLVVAGDQNTRYTAKPWGSDPETVRAALTGPVRVPARALDVVRTVPGVREAVPDRVFQASTGRASRPVPGRSWRAAALAPYALREGRAPRAAHEAVAGGDLGVRPGQRIGGHRIVGVAEGPRALYVTEREARARTGHGGALDAIGVFPARGTDAGELRARVRRALDKAGLRDTGAARRAEGDSGALRVLSGDARGAAEHVHAAPVRSGLLELEGAMAGTLVLVALLVVSSLIAQALHQRMGELVLLRTVGATPRQFRAAVVREVLRVAAPAALCGAVGSVPAFLALWWWLPRRGAVPDGLELPTPGWLFTLPLATAALTVGAAALAALLASLRTAKARPARAEQPPGKGRRTTGLVLLVLGTGSAGTAATQRGEAAAAAASGAAVTLVIGCALLGPWIARGAMRLLDRPLRRAGGPGGWLAAAHCAAYSRRLGAAITPVVLVTAFVLVQLSAAATLRAQGGAQAGEALRADVAVTAPGALPERALDRLRARTPGVAAATAVLPGTVVLARKEAGEPRLERLPVRGVTPRGLSRTLDPDVTEGRLSGLRTGTVAVGADRARALGLSPGSTVRLRFGDGVERKLRVTAVYERSLALGDFLLSRAELARHSREPATTRLLVATDSARAAPALSRALPGARVDRSPSLEPPRAEDEAAGEALSAVAVAAIGAFAALAVLSTLSLVTAGRRGEFALLRRVGAGRGQTRWMLRWEAAVVAGSGLVLGALAAALPLTAFSFAMARALPYVPPALAVTVAVTVAATVWAGTALPARWALGARGASALRS</sequence>
<dbReference type="PANTHER" id="PTHR30287:SF1">
    <property type="entry name" value="INNER MEMBRANE PROTEIN"/>
    <property type="match status" value="1"/>
</dbReference>
<evidence type="ECO:0000256" key="4">
    <source>
        <dbReference type="ARBA" id="ARBA00022989"/>
    </source>
</evidence>
<evidence type="ECO:0000256" key="6">
    <source>
        <dbReference type="SAM" id="MobiDB-lite"/>
    </source>
</evidence>
<feature type="compositionally biased region" description="Basic and acidic residues" evidence="6">
    <location>
        <begin position="693"/>
        <end position="707"/>
    </location>
</feature>
<organism evidence="9 10">
    <name type="scientific">Streptomyces albiaxialis</name>
    <dbReference type="NCBI Taxonomy" id="329523"/>
    <lineage>
        <taxon>Bacteria</taxon>
        <taxon>Bacillati</taxon>
        <taxon>Actinomycetota</taxon>
        <taxon>Actinomycetes</taxon>
        <taxon>Kitasatosporales</taxon>
        <taxon>Streptomycetaceae</taxon>
        <taxon>Streptomyces</taxon>
    </lineage>
</organism>
<dbReference type="InterPro" id="IPR003838">
    <property type="entry name" value="ABC3_permease_C"/>
</dbReference>
<keyword evidence="4 7" id="KW-1133">Transmembrane helix</keyword>
<evidence type="ECO:0000256" key="3">
    <source>
        <dbReference type="ARBA" id="ARBA00022692"/>
    </source>
</evidence>
<dbReference type="Proteomes" id="UP001500016">
    <property type="component" value="Unassembled WGS sequence"/>
</dbReference>
<comment type="caution">
    <text evidence="9">The sequence shown here is derived from an EMBL/GenBank/DDBJ whole genome shotgun (WGS) entry which is preliminary data.</text>
</comment>
<feature type="transmembrane region" description="Helical" evidence="7">
    <location>
        <begin position="760"/>
        <end position="783"/>
    </location>
</feature>
<feature type="transmembrane region" description="Helical" evidence="7">
    <location>
        <begin position="320"/>
        <end position="345"/>
    </location>
</feature>
<feature type="transmembrane region" description="Helical" evidence="7">
    <location>
        <begin position="713"/>
        <end position="739"/>
    </location>
</feature>
<accession>A0ABP5H8E8</accession>
<feature type="transmembrane region" description="Helical" evidence="7">
    <location>
        <begin position="270"/>
        <end position="289"/>
    </location>
</feature>
<keyword evidence="10" id="KW-1185">Reference proteome</keyword>
<evidence type="ECO:0000256" key="1">
    <source>
        <dbReference type="ARBA" id="ARBA00004651"/>
    </source>
</evidence>
<name>A0ABP5H8E8_9ACTN</name>
<dbReference type="InterPro" id="IPR038766">
    <property type="entry name" value="Membrane_comp_ABC_pdt"/>
</dbReference>
<evidence type="ECO:0000256" key="2">
    <source>
        <dbReference type="ARBA" id="ARBA00022475"/>
    </source>
</evidence>
<evidence type="ECO:0000256" key="7">
    <source>
        <dbReference type="SAM" id="Phobius"/>
    </source>
</evidence>
<dbReference type="Pfam" id="PF02687">
    <property type="entry name" value="FtsX"/>
    <property type="match status" value="2"/>
</dbReference>
<evidence type="ECO:0000313" key="10">
    <source>
        <dbReference type="Proteomes" id="UP001500016"/>
    </source>
</evidence>
<protein>
    <submittedName>
        <fullName evidence="9">ABC transporter permease</fullName>
    </submittedName>
</protein>
<feature type="transmembrane region" description="Helical" evidence="7">
    <location>
        <begin position="488"/>
        <end position="508"/>
    </location>
</feature>
<keyword evidence="5 7" id="KW-0472">Membrane</keyword>
<feature type="transmembrane region" description="Helical" evidence="7">
    <location>
        <begin position="803"/>
        <end position="827"/>
    </location>
</feature>
<evidence type="ECO:0000256" key="5">
    <source>
        <dbReference type="ARBA" id="ARBA00023136"/>
    </source>
</evidence>
<proteinExistence type="predicted"/>
<reference evidence="10" key="1">
    <citation type="journal article" date="2019" name="Int. J. Syst. Evol. Microbiol.">
        <title>The Global Catalogue of Microorganisms (GCM) 10K type strain sequencing project: providing services to taxonomists for standard genome sequencing and annotation.</title>
        <authorList>
            <consortium name="The Broad Institute Genomics Platform"/>
            <consortium name="The Broad Institute Genome Sequencing Center for Infectious Disease"/>
            <person name="Wu L."/>
            <person name="Ma J."/>
        </authorList>
    </citation>
    <scope>NUCLEOTIDE SEQUENCE [LARGE SCALE GENOMIC DNA]</scope>
    <source>
        <strain evidence="10">JCM 15478</strain>
    </source>
</reference>
<feature type="transmembrane region" description="Helical" evidence="7">
    <location>
        <begin position="431"/>
        <end position="455"/>
    </location>
</feature>
<comment type="subcellular location">
    <subcellularLocation>
        <location evidence="1">Cell membrane</location>
        <topology evidence="1">Multi-pass membrane protein</topology>
    </subcellularLocation>
</comment>
<evidence type="ECO:0000259" key="8">
    <source>
        <dbReference type="Pfam" id="PF02687"/>
    </source>
</evidence>
<feature type="region of interest" description="Disordered" evidence="6">
    <location>
        <begin position="684"/>
        <end position="707"/>
    </location>
</feature>
<feature type="transmembrane region" description="Helical" evidence="7">
    <location>
        <begin position="365"/>
        <end position="388"/>
    </location>
</feature>
<feature type="domain" description="ABC3 transporter permease C-terminal" evidence="8">
    <location>
        <begin position="718"/>
        <end position="824"/>
    </location>
</feature>
<dbReference type="PANTHER" id="PTHR30287">
    <property type="entry name" value="MEMBRANE COMPONENT OF PREDICTED ABC SUPERFAMILY METABOLITE UPTAKE TRANSPORTER"/>
    <property type="match status" value="1"/>
</dbReference>
<keyword evidence="3 7" id="KW-0812">Transmembrane</keyword>
<feature type="domain" description="ABC3 transporter permease C-terminal" evidence="8">
    <location>
        <begin position="272"/>
        <end position="391"/>
    </location>
</feature>
<feature type="transmembrane region" description="Helical" evidence="7">
    <location>
        <begin position="408"/>
        <end position="425"/>
    </location>
</feature>